<dbReference type="Gene3D" id="2.60.40.10">
    <property type="entry name" value="Immunoglobulins"/>
    <property type="match status" value="1"/>
</dbReference>
<name>B9XNF7_PEDPL</name>
<keyword evidence="1" id="KW-0732">Signal</keyword>
<organism evidence="2 3">
    <name type="scientific">Pedosphaera parvula (strain Ellin514)</name>
    <dbReference type="NCBI Taxonomy" id="320771"/>
    <lineage>
        <taxon>Bacteria</taxon>
        <taxon>Pseudomonadati</taxon>
        <taxon>Verrucomicrobiota</taxon>
        <taxon>Pedosphaerae</taxon>
        <taxon>Pedosphaerales</taxon>
        <taxon>Pedosphaeraceae</taxon>
        <taxon>Pedosphaera</taxon>
    </lineage>
</organism>
<feature type="signal peptide" evidence="1">
    <location>
        <begin position="1"/>
        <end position="25"/>
    </location>
</feature>
<dbReference type="EMBL" id="ABOX02000040">
    <property type="protein sequence ID" value="EEF58616.1"/>
    <property type="molecule type" value="Genomic_DNA"/>
</dbReference>
<evidence type="ECO:0000313" key="3">
    <source>
        <dbReference type="Proteomes" id="UP000003688"/>
    </source>
</evidence>
<dbReference type="AlphaFoldDB" id="B9XNF7"/>
<keyword evidence="3" id="KW-1185">Reference proteome</keyword>
<dbReference type="Proteomes" id="UP000003688">
    <property type="component" value="Unassembled WGS sequence"/>
</dbReference>
<proteinExistence type="predicted"/>
<dbReference type="InterPro" id="IPR013783">
    <property type="entry name" value="Ig-like_fold"/>
</dbReference>
<evidence type="ECO:0000313" key="2">
    <source>
        <dbReference type="EMBL" id="EEF58616.1"/>
    </source>
</evidence>
<reference evidence="2 3" key="1">
    <citation type="journal article" date="2011" name="J. Bacteriol.">
        <title>Genome sequence of 'Pedosphaera parvula' Ellin514, an aerobic Verrucomicrobial isolate from pasture soil.</title>
        <authorList>
            <person name="Kant R."/>
            <person name="van Passel M.W."/>
            <person name="Sangwan P."/>
            <person name="Palva A."/>
            <person name="Lucas S."/>
            <person name="Copeland A."/>
            <person name="Lapidus A."/>
            <person name="Glavina Del Rio T."/>
            <person name="Dalin E."/>
            <person name="Tice H."/>
            <person name="Bruce D."/>
            <person name="Goodwin L."/>
            <person name="Pitluck S."/>
            <person name="Chertkov O."/>
            <person name="Larimer F.W."/>
            <person name="Land M.L."/>
            <person name="Hauser L."/>
            <person name="Brettin T.S."/>
            <person name="Detter J.C."/>
            <person name="Han S."/>
            <person name="de Vos W.M."/>
            <person name="Janssen P.H."/>
            <person name="Smidt H."/>
        </authorList>
    </citation>
    <scope>NUCLEOTIDE SEQUENCE [LARGE SCALE GENOMIC DNA]</scope>
    <source>
        <strain evidence="2 3">Ellin514</strain>
    </source>
</reference>
<gene>
    <name evidence="2" type="ORF">Cflav_PD1517</name>
</gene>
<sequence precursor="true">MIIRPLTIIMSTILVLCALTTVASAQPINDNFSNSIPILELDSTNIATLAGATKEPGEPNHAGVQGMTSVWYSWTATQSGLAFVTAIHDGSAWDTGILLAAYVGDSVDALSPVGDNRSLGLPFLLDTMIFRVRAGQNYKIAFGYQNAPNFPPPPATRNFKLSFQPAPDNDDYANPVILTGINCNPSGTTYASTEEPGELNWGDDLVPGSVWYSWTAPYTGYAYLLSDPFDNLDILVYTGPSLVGVGFIARSSHGENISFPVEAGTTYHFSVKMFKKISARNPFGNRSGPFSFSLGQAAIAIEEPFSPSNFIGPTNIAVSVFLDPSNNNVRKVSFYDGSKFLYEADTPPYSFLWKDVLSGVHSLTAVSVGDVTNVSSPVVINVHPANDHFTNRFQLVGSNLSFPASLALATWEPGELYFGNEAVGEICWWTWTAPRSGTLVLSATQGALLNAYTGNDLQNLVRIAGHAVNSFEWEVITRDPVYVPVEAGQSYQISADSYWVMNHDFRIPSFAAPQGEFTISLQMQLPPPNDNFEKRILLNGTAIRVRGSTLGASSQPNEPAHGGIAQGNSIWYSWKAPISGSVSLATNSIVIKTNQELSPYGFPVPWTPTPIDTIVSTFRPDYPVFAVYTGSSLATLTNISSGPLVRFDAVAGQTYQIAVDGNQANPANLQFYLNEVPPAANDNFYLAPSIFGNTQVSGSNLGATTQPGEPASNAGDTSGHSIWWTWRAPYFGVCSIDLWQSDDWRSPITVFVGNLGTLKPVASGHTGGVTFFAIPGVPYHICVGSDNGYTGNIRMNIREYPYHPAPILFGGLTGTGPGKTR</sequence>
<dbReference type="Pfam" id="PF17957">
    <property type="entry name" value="Big_7"/>
    <property type="match status" value="1"/>
</dbReference>
<feature type="chain" id="PRO_5002894495" evidence="1">
    <location>
        <begin position="26"/>
        <end position="821"/>
    </location>
</feature>
<protein>
    <submittedName>
        <fullName evidence="2">Uncharacterized protein</fullName>
    </submittedName>
</protein>
<accession>B9XNF7</accession>
<comment type="caution">
    <text evidence="2">The sequence shown here is derived from an EMBL/GenBank/DDBJ whole genome shotgun (WGS) entry which is preliminary data.</text>
</comment>
<dbReference type="STRING" id="320771.Cflav_PD1517"/>
<evidence type="ECO:0000256" key="1">
    <source>
        <dbReference type="SAM" id="SignalP"/>
    </source>
</evidence>